<sequence length="136" mass="16512">MKKLVVLGIMVFLTISAFSQKNVKVVEYYKRHEQINPFFMRWYWRLNRLPTTVWIETLRLTDDKNFVHYTSTSSLPGWRYGTWKKKDNILTLRADSSNGNILESYPLTYQFIILNKRLYQLDKLEKEDWVMKKSHR</sequence>
<organism evidence="1 2">
    <name type="scientific">Persicitalea jodogahamensis</name>
    <dbReference type="NCBI Taxonomy" id="402147"/>
    <lineage>
        <taxon>Bacteria</taxon>
        <taxon>Pseudomonadati</taxon>
        <taxon>Bacteroidota</taxon>
        <taxon>Cytophagia</taxon>
        <taxon>Cytophagales</taxon>
        <taxon>Spirosomataceae</taxon>
        <taxon>Persicitalea</taxon>
    </lineage>
</organism>
<keyword evidence="2" id="KW-1185">Reference proteome</keyword>
<reference evidence="1 2" key="1">
    <citation type="journal article" date="2014" name="Int. J. Syst. Evol. Microbiol.">
        <title>Complete genome sequence of Corynebacterium casei LMG S-19264T (=DSM 44701T), isolated from a smear-ripened cheese.</title>
        <authorList>
            <consortium name="US DOE Joint Genome Institute (JGI-PGF)"/>
            <person name="Walter F."/>
            <person name="Albersmeier A."/>
            <person name="Kalinowski J."/>
            <person name="Ruckert C."/>
        </authorList>
    </citation>
    <scope>NUCLEOTIDE SEQUENCE [LARGE SCALE GENOMIC DNA]</scope>
    <source>
        <strain evidence="1 2">KCTC 12866</strain>
    </source>
</reference>
<evidence type="ECO:0000313" key="2">
    <source>
        <dbReference type="Proteomes" id="UP000598271"/>
    </source>
</evidence>
<accession>A0A8J3G7N1</accession>
<dbReference type="RefSeq" id="WP_189563158.1">
    <property type="nucleotide sequence ID" value="NZ_BMXF01000001.1"/>
</dbReference>
<dbReference type="AlphaFoldDB" id="A0A8J3G7N1"/>
<gene>
    <name evidence="1" type="ORF">GCM10007390_09190</name>
</gene>
<dbReference type="EMBL" id="BMXF01000001">
    <property type="protein sequence ID" value="GHB57909.1"/>
    <property type="molecule type" value="Genomic_DNA"/>
</dbReference>
<proteinExistence type="predicted"/>
<protein>
    <submittedName>
        <fullName evidence="1">Uncharacterized protein</fullName>
    </submittedName>
</protein>
<comment type="caution">
    <text evidence="1">The sequence shown here is derived from an EMBL/GenBank/DDBJ whole genome shotgun (WGS) entry which is preliminary data.</text>
</comment>
<name>A0A8J3G7N1_9BACT</name>
<dbReference type="Proteomes" id="UP000598271">
    <property type="component" value="Unassembled WGS sequence"/>
</dbReference>
<evidence type="ECO:0000313" key="1">
    <source>
        <dbReference type="EMBL" id="GHB57909.1"/>
    </source>
</evidence>